<gene>
    <name evidence="2" type="ORF">AAL_03179</name>
</gene>
<dbReference type="PANTHER" id="PTHR42093">
    <property type="match status" value="1"/>
</dbReference>
<dbReference type="OrthoDB" id="5366485at2759"/>
<dbReference type="Proteomes" id="UP000078544">
    <property type="component" value="Unassembled WGS sequence"/>
</dbReference>
<reference evidence="2 3" key="1">
    <citation type="journal article" date="2016" name="Genome Biol. Evol.">
        <title>Divergent and convergent evolution of fungal pathogenicity.</title>
        <authorList>
            <person name="Shang Y."/>
            <person name="Xiao G."/>
            <person name="Zheng P."/>
            <person name="Cen K."/>
            <person name="Zhan S."/>
            <person name="Wang C."/>
        </authorList>
    </citation>
    <scope>NUCLEOTIDE SEQUENCE [LARGE SCALE GENOMIC DNA]</scope>
    <source>
        <strain evidence="2 3">RCEF 2490</strain>
    </source>
</reference>
<organism evidence="2 3">
    <name type="scientific">Moelleriella libera RCEF 2490</name>
    <dbReference type="NCBI Taxonomy" id="1081109"/>
    <lineage>
        <taxon>Eukaryota</taxon>
        <taxon>Fungi</taxon>
        <taxon>Dikarya</taxon>
        <taxon>Ascomycota</taxon>
        <taxon>Pezizomycotina</taxon>
        <taxon>Sordariomycetes</taxon>
        <taxon>Hypocreomycetidae</taxon>
        <taxon>Hypocreales</taxon>
        <taxon>Clavicipitaceae</taxon>
        <taxon>Moelleriella</taxon>
    </lineage>
</organism>
<feature type="region of interest" description="Disordered" evidence="1">
    <location>
        <begin position="1"/>
        <end position="40"/>
    </location>
</feature>
<dbReference type="Pfam" id="PF23151">
    <property type="entry name" value="NuiA_2"/>
    <property type="match status" value="1"/>
</dbReference>
<name>A0A168ECL8_9HYPO</name>
<evidence type="ECO:0000256" key="1">
    <source>
        <dbReference type="SAM" id="MobiDB-lite"/>
    </source>
</evidence>
<proteinExistence type="predicted"/>
<keyword evidence="3" id="KW-1185">Reference proteome</keyword>
<evidence type="ECO:0000313" key="2">
    <source>
        <dbReference type="EMBL" id="KZZ98661.1"/>
    </source>
</evidence>
<comment type="caution">
    <text evidence="2">The sequence shown here is derived from an EMBL/GenBank/DDBJ whole genome shotgun (WGS) entry which is preliminary data.</text>
</comment>
<accession>A0A168ECL8</accession>
<dbReference type="EMBL" id="AZGY01000005">
    <property type="protein sequence ID" value="KZZ98661.1"/>
    <property type="molecule type" value="Genomic_DNA"/>
</dbReference>
<dbReference type="PANTHER" id="PTHR42093:SF1">
    <property type="match status" value="1"/>
</dbReference>
<sequence length="163" mass="17741">MASDEDYMSFLDKANQDASDGEALAKKQNSSSKAMFKTTDEGAQVPKVIRDACQDAVYVTDADEPFEQVSLKWSGGHGLPNEAEFAKLIHHPDADSAEIAMLDPADWDARGQYTKVIDAVREAAKGGDVRVYRVARDKTRAEYWVVTSAEGRIVGAKALGVES</sequence>
<dbReference type="AlphaFoldDB" id="A0A168ECL8"/>
<protein>
    <submittedName>
        <fullName evidence="2">Uncharacterized protein</fullName>
    </submittedName>
</protein>
<evidence type="ECO:0000313" key="3">
    <source>
        <dbReference type="Proteomes" id="UP000078544"/>
    </source>
</evidence>
<dbReference type="InterPro" id="IPR056539">
    <property type="entry name" value="NuiA-like"/>
</dbReference>